<feature type="region of interest" description="Disordered" evidence="1">
    <location>
        <begin position="1"/>
        <end position="26"/>
    </location>
</feature>
<feature type="region of interest" description="Disordered" evidence="1">
    <location>
        <begin position="521"/>
        <end position="620"/>
    </location>
</feature>
<feature type="compositionally biased region" description="Polar residues" evidence="1">
    <location>
        <begin position="63"/>
        <end position="77"/>
    </location>
</feature>
<reference evidence="2" key="1">
    <citation type="journal article" date="2020" name="Fungal Divers.">
        <title>Resolving the Mortierellaceae phylogeny through synthesis of multi-gene phylogenetics and phylogenomics.</title>
        <authorList>
            <person name="Vandepol N."/>
            <person name="Liber J."/>
            <person name="Desiro A."/>
            <person name="Na H."/>
            <person name="Kennedy M."/>
            <person name="Barry K."/>
            <person name="Grigoriev I.V."/>
            <person name="Miller A.N."/>
            <person name="O'Donnell K."/>
            <person name="Stajich J.E."/>
            <person name="Bonito G."/>
        </authorList>
    </citation>
    <scope>NUCLEOTIDE SEQUENCE</scope>
    <source>
        <strain evidence="2">NRRL 2769</strain>
    </source>
</reference>
<feature type="compositionally biased region" description="Polar residues" evidence="1">
    <location>
        <begin position="292"/>
        <end position="308"/>
    </location>
</feature>
<sequence length="620" mass="65600">MDTSDDLDNNIENDGNNHTVNDNDNNTLSDHIYSYNSLSSAYDSRPSDRSSISSSISGWTPRARSTSVSSQGSNDSVNLDALIAEGSDINEERPLELEDGDDVEWSKDQQRQLQQQQQQQLQEQQQQNTLANVNRSGLRSRSTTGGSQADIHQYEDQDVGDYYSGSEGNSEVNSEVPTMEEDEEFDETLRGFSHFSNLSMDIPEVRGLTMAGGRRSTVTSPRFPDGRNPFDLEADYADTPAGLRSGDRMSNISNYSSAGSDRSSISRLPAAGNSRLPASGLKAPSTRLAQPGTRSMPTQPKATRSSGLQAPKAGSQVPKSGLQAPKAGSSSALVARGSSIAVPGRTAANTKIPPADQRKGVTSSRLPSNTANSTVRAGTKSQIAPPNSSRKPSVTGANRQSLLQAPSASRIATTTTGRPPSRTTNPTSPKRTLTAPNLLTSPTRSASDRHLNSAYMVSPTSSQGSSSSLTARDTVTSVSRRLSSATGTSQLTQPKTTVRGRSISMYGSGGLYTSRDIAHQQQQDYEEADYAVLTPPQSPSSKAGSRAATGIPRSGIAAPSRLIAPTVSTRTGRAVSPPQLSAGSNSSNQGSMLPRSHTPTSSLPVSRMTSGLVSPRAGRH</sequence>
<evidence type="ECO:0000313" key="3">
    <source>
        <dbReference type="Proteomes" id="UP000703661"/>
    </source>
</evidence>
<organism evidence="2 3">
    <name type="scientific">Entomortierella chlamydospora</name>
    <dbReference type="NCBI Taxonomy" id="101097"/>
    <lineage>
        <taxon>Eukaryota</taxon>
        <taxon>Fungi</taxon>
        <taxon>Fungi incertae sedis</taxon>
        <taxon>Mucoromycota</taxon>
        <taxon>Mortierellomycotina</taxon>
        <taxon>Mortierellomycetes</taxon>
        <taxon>Mortierellales</taxon>
        <taxon>Mortierellaceae</taxon>
        <taxon>Entomortierella</taxon>
    </lineage>
</organism>
<feature type="compositionally biased region" description="Low complexity" evidence="1">
    <location>
        <begin position="135"/>
        <end position="147"/>
    </location>
</feature>
<comment type="caution">
    <text evidence="2">The sequence shown here is derived from an EMBL/GenBank/DDBJ whole genome shotgun (WGS) entry which is preliminary data.</text>
</comment>
<feature type="compositionally biased region" description="Low complexity" evidence="1">
    <location>
        <begin position="256"/>
        <end position="266"/>
    </location>
</feature>
<feature type="compositionally biased region" description="Polar residues" evidence="1">
    <location>
        <begin position="469"/>
        <end position="496"/>
    </location>
</feature>
<gene>
    <name evidence="2" type="ORF">BGZ80_002559</name>
</gene>
<feature type="compositionally biased region" description="Low complexity" evidence="1">
    <location>
        <begin position="164"/>
        <end position="176"/>
    </location>
</feature>
<feature type="compositionally biased region" description="Low complexity" evidence="1">
    <location>
        <begin position="111"/>
        <end position="127"/>
    </location>
</feature>
<dbReference type="AlphaFoldDB" id="A0A9P6SX20"/>
<dbReference type="EMBL" id="JAAAID010001635">
    <property type="protein sequence ID" value="KAG0009278.1"/>
    <property type="molecule type" value="Genomic_DNA"/>
</dbReference>
<evidence type="ECO:0000256" key="1">
    <source>
        <dbReference type="SAM" id="MobiDB-lite"/>
    </source>
</evidence>
<feature type="compositionally biased region" description="Low complexity" evidence="1">
    <location>
        <begin position="13"/>
        <end position="26"/>
    </location>
</feature>
<feature type="region of interest" description="Disordered" evidence="1">
    <location>
        <begin position="39"/>
        <end position="77"/>
    </location>
</feature>
<name>A0A9P6SX20_9FUNG</name>
<protein>
    <submittedName>
        <fullName evidence="2">Uncharacterized protein</fullName>
    </submittedName>
</protein>
<feature type="compositionally biased region" description="Acidic residues" evidence="1">
    <location>
        <begin position="1"/>
        <end position="11"/>
    </location>
</feature>
<feature type="compositionally biased region" description="Polar residues" evidence="1">
    <location>
        <begin position="360"/>
        <end position="412"/>
    </location>
</feature>
<dbReference type="OrthoDB" id="2447841at2759"/>
<evidence type="ECO:0000313" key="2">
    <source>
        <dbReference type="EMBL" id="KAG0009278.1"/>
    </source>
</evidence>
<dbReference type="Proteomes" id="UP000703661">
    <property type="component" value="Unassembled WGS sequence"/>
</dbReference>
<feature type="compositionally biased region" description="Low complexity" evidence="1">
    <location>
        <begin position="413"/>
        <end position="432"/>
    </location>
</feature>
<feature type="region of interest" description="Disordered" evidence="1">
    <location>
        <begin position="211"/>
        <end position="503"/>
    </location>
</feature>
<feature type="compositionally biased region" description="Polar residues" evidence="1">
    <location>
        <begin position="578"/>
        <end position="612"/>
    </location>
</feature>
<proteinExistence type="predicted"/>
<accession>A0A9P6SX20</accession>
<feature type="region of interest" description="Disordered" evidence="1">
    <location>
        <begin position="100"/>
        <end position="185"/>
    </location>
</feature>
<feature type="compositionally biased region" description="Polar residues" evidence="1">
    <location>
        <begin position="434"/>
        <end position="445"/>
    </location>
</feature>
<feature type="compositionally biased region" description="Low complexity" evidence="1">
    <location>
        <begin position="458"/>
        <end position="468"/>
    </location>
</feature>
<keyword evidence="3" id="KW-1185">Reference proteome</keyword>